<dbReference type="PROSITE" id="PS50931">
    <property type="entry name" value="HTH_LYSR"/>
    <property type="match status" value="1"/>
</dbReference>
<organism evidence="6 7">
    <name type="scientific">Raoultibacter timonensis</name>
    <dbReference type="NCBI Taxonomy" id="1907662"/>
    <lineage>
        <taxon>Bacteria</taxon>
        <taxon>Bacillati</taxon>
        <taxon>Actinomycetota</taxon>
        <taxon>Coriobacteriia</taxon>
        <taxon>Eggerthellales</taxon>
        <taxon>Eggerthellaceae</taxon>
        <taxon>Raoultibacter</taxon>
    </lineage>
</organism>
<keyword evidence="3" id="KW-0238">DNA-binding</keyword>
<dbReference type="Pfam" id="PF03466">
    <property type="entry name" value="LysR_substrate"/>
    <property type="match status" value="1"/>
</dbReference>
<proteinExistence type="inferred from homology"/>
<evidence type="ECO:0000256" key="4">
    <source>
        <dbReference type="ARBA" id="ARBA00023163"/>
    </source>
</evidence>
<dbReference type="EMBL" id="AP025564">
    <property type="protein sequence ID" value="BDE96607.1"/>
    <property type="molecule type" value="Genomic_DNA"/>
</dbReference>
<dbReference type="PANTHER" id="PTHR30346">
    <property type="entry name" value="TRANSCRIPTIONAL DUAL REGULATOR HCAR-RELATED"/>
    <property type="match status" value="1"/>
</dbReference>
<protein>
    <submittedName>
        <fullName evidence="6">LysR family transcriptional regulator</fullName>
    </submittedName>
</protein>
<dbReference type="PANTHER" id="PTHR30346:SF28">
    <property type="entry name" value="HTH-TYPE TRANSCRIPTIONAL REGULATOR CYNR"/>
    <property type="match status" value="1"/>
</dbReference>
<evidence type="ECO:0000256" key="3">
    <source>
        <dbReference type="ARBA" id="ARBA00023125"/>
    </source>
</evidence>
<evidence type="ECO:0000313" key="6">
    <source>
        <dbReference type="EMBL" id="BDE96607.1"/>
    </source>
</evidence>
<sequence length="314" mass="35484">MRIDTLYEFLLLTSNLNFTETAKSFFVSQSVLSNHISGLEKELGIRLFVRDRHSVRLTEAGSLFLEDAQKIVADYEHALSRIFQYRDGVSSVIRIGYLLGSYGSFLPLVCKRYSEQHPEVGFHFKTMEIGDVQAKLSENRIDIGFTLFTKDIQGGKYAYRCLYEDRYKLAVPKTHRLAERESVTLSDLKGEIVLSPRFNRTRSTLSQVSVKLRNAGIEVRTDDQIVDSGALMATIVATGYVAMSLDHHKLYGSGNVVFVPVDDDGMDLCCGPIWKKSKENDTILSFIDFLFKETEGFTKEDFLSREGAEGLPLL</sequence>
<keyword evidence="7" id="KW-1185">Reference proteome</keyword>
<evidence type="ECO:0000313" key="7">
    <source>
        <dbReference type="Proteomes" id="UP001320544"/>
    </source>
</evidence>
<evidence type="ECO:0000256" key="1">
    <source>
        <dbReference type="ARBA" id="ARBA00009437"/>
    </source>
</evidence>
<dbReference type="PRINTS" id="PR00039">
    <property type="entry name" value="HTHLYSR"/>
</dbReference>
<evidence type="ECO:0000259" key="5">
    <source>
        <dbReference type="PROSITE" id="PS50931"/>
    </source>
</evidence>
<keyword evidence="4" id="KW-0804">Transcription</keyword>
<dbReference type="Gene3D" id="1.10.10.10">
    <property type="entry name" value="Winged helix-like DNA-binding domain superfamily/Winged helix DNA-binding domain"/>
    <property type="match status" value="1"/>
</dbReference>
<evidence type="ECO:0000256" key="2">
    <source>
        <dbReference type="ARBA" id="ARBA00023015"/>
    </source>
</evidence>
<dbReference type="Pfam" id="PF00126">
    <property type="entry name" value="HTH_1"/>
    <property type="match status" value="1"/>
</dbReference>
<dbReference type="SUPFAM" id="SSF53850">
    <property type="entry name" value="Periplasmic binding protein-like II"/>
    <property type="match status" value="1"/>
</dbReference>
<dbReference type="InterPro" id="IPR000847">
    <property type="entry name" value="LysR_HTH_N"/>
</dbReference>
<dbReference type="InterPro" id="IPR036390">
    <property type="entry name" value="WH_DNA-bd_sf"/>
</dbReference>
<comment type="similarity">
    <text evidence="1">Belongs to the LysR transcriptional regulatory family.</text>
</comment>
<dbReference type="Gene3D" id="3.40.190.10">
    <property type="entry name" value="Periplasmic binding protein-like II"/>
    <property type="match status" value="2"/>
</dbReference>
<keyword evidence="2" id="KW-0805">Transcription regulation</keyword>
<reference evidence="6 7" key="1">
    <citation type="submission" date="2022-01" db="EMBL/GenBank/DDBJ databases">
        <title>Novel bile acid biosynthetic pathways are enriched in the microbiome of centenarians.</title>
        <authorList>
            <person name="Sato Y."/>
            <person name="Atarashi K."/>
            <person name="Plichta R.D."/>
            <person name="Arai Y."/>
            <person name="Sasajima S."/>
            <person name="Kearney M.S."/>
            <person name="Suda W."/>
            <person name="Takeshita K."/>
            <person name="Sasaki T."/>
            <person name="Okamoto S."/>
            <person name="Skelly N.A."/>
            <person name="Okamura Y."/>
            <person name="Vlamakis H."/>
            <person name="Li Y."/>
            <person name="Tanoue T."/>
            <person name="Takei H."/>
            <person name="Nittono H."/>
            <person name="Narushima S."/>
            <person name="Irie J."/>
            <person name="Itoh H."/>
            <person name="Moriya K."/>
            <person name="Sugiura Y."/>
            <person name="Suematsu M."/>
            <person name="Moritoki N."/>
            <person name="Shibata S."/>
            <person name="Littman R.D."/>
            <person name="Fischbach A.M."/>
            <person name="Uwamino Y."/>
            <person name="Inoue T."/>
            <person name="Honda A."/>
            <person name="Hattori M."/>
            <person name="Murai T."/>
            <person name="Xavier J.R."/>
            <person name="Hirose N."/>
            <person name="Honda K."/>
        </authorList>
    </citation>
    <scope>NUCLEOTIDE SEQUENCE [LARGE SCALE GENOMIC DNA]</scope>
    <source>
        <strain evidence="6 7">CE91-St30</strain>
    </source>
</reference>
<dbReference type="CDD" id="cd08414">
    <property type="entry name" value="PBP2_LTTR_aromatics_like"/>
    <property type="match status" value="1"/>
</dbReference>
<dbReference type="SUPFAM" id="SSF46785">
    <property type="entry name" value="Winged helix' DNA-binding domain"/>
    <property type="match status" value="1"/>
</dbReference>
<name>A0ABM7WJS6_9ACTN</name>
<dbReference type="InterPro" id="IPR005119">
    <property type="entry name" value="LysR_subst-bd"/>
</dbReference>
<dbReference type="InterPro" id="IPR036388">
    <property type="entry name" value="WH-like_DNA-bd_sf"/>
</dbReference>
<dbReference type="RefSeq" id="WP_180995011.1">
    <property type="nucleotide sequence ID" value="NZ_AP025564.1"/>
</dbReference>
<accession>A0ABM7WJS6</accession>
<dbReference type="Proteomes" id="UP001320544">
    <property type="component" value="Chromosome"/>
</dbReference>
<feature type="domain" description="HTH lysR-type" evidence="5">
    <location>
        <begin position="1"/>
        <end position="58"/>
    </location>
</feature>
<gene>
    <name evidence="6" type="ORF">CE91St30_19400</name>
</gene>